<evidence type="ECO:0000313" key="2">
    <source>
        <dbReference type="Proteomes" id="UP000019375"/>
    </source>
</evidence>
<dbReference type="GO" id="GO:0000917">
    <property type="term" value="P:division septum assembly"/>
    <property type="evidence" value="ECO:0007669"/>
    <property type="project" value="TreeGrafter"/>
</dbReference>
<reference evidence="2" key="1">
    <citation type="journal article" date="2013" name="Genome Announc.">
        <title>Genome sequence of the food spoilage yeast Zygosaccharomyces bailii CLIB 213(T).</title>
        <authorList>
            <person name="Galeote V."/>
            <person name="Bigey F."/>
            <person name="Devillers H."/>
            <person name="Neuveglise C."/>
            <person name="Dequin S."/>
        </authorList>
    </citation>
    <scope>NUCLEOTIDE SEQUENCE [LARGE SCALE GENOMIC DNA]</scope>
    <source>
        <strain evidence="2">CLIB 213 / ATCC 58445 / CBS 680 / CCRC 21525 / NBRC 1098 / NCYC 1416 / NRRL Y-2227</strain>
    </source>
</reference>
<dbReference type="GO" id="GO:0000935">
    <property type="term" value="C:division septum"/>
    <property type="evidence" value="ECO:0007669"/>
    <property type="project" value="TreeGrafter"/>
</dbReference>
<evidence type="ECO:0000313" key="1">
    <source>
        <dbReference type="EMBL" id="CDF90681.1"/>
    </source>
</evidence>
<dbReference type="PANTHER" id="PTHR36419:SF1">
    <property type="entry name" value="RHO1 GEF LOCALIZING PROTEIN 1"/>
    <property type="match status" value="1"/>
</dbReference>
<sequence>MTHPVISLKPSYNSVIRGCPGLPDTLPRIECELRVRSNDGKPFRIDKIEVVLKGIESLLGGYHSFGSKSKIERVTVHYKKNIKMSEKKIVGIDIPLTIGLPEEIRETNYNQTFGSATTLLECTVRYNGLEDPQVFAQAVNVEKYTIVPNPTLFPHITKRVHTADRKFIVEYTVLNPCVTVDDHLKLQLEIRPNGKTLAESSTTSLFGKKFTKLKSVSVGLKECLGVLDGTGGNGENKENVLQDVMHIFEERITNNGIKLKLDVPVAARNALFGEFEMALQEPDMVHYLQDASQVSPQAIAHMPSTKLLQNRVHGAHGIPFQYHSSVTTTGGSLFRITHSVAVKIKISSGKSLHISQPVEISAWTQSQLKGLDQLVAHERETAKYARQFYDNFGGISRKTKGGSMAPSIVEYPPLPPVVYPNDRETLRKLDIKYANIGSFSQRIPLIE</sequence>
<dbReference type="InterPro" id="IPR053060">
    <property type="entry name" value="Cytokinesis_Signaling_Reg"/>
</dbReference>
<accession>A0A8J2X9I4</accession>
<dbReference type="Proteomes" id="UP000019375">
    <property type="component" value="Unassembled WGS sequence"/>
</dbReference>
<protein>
    <submittedName>
        <fullName evidence="1">ZYBA0S08-00430g1_1</fullName>
    </submittedName>
</protein>
<dbReference type="PANTHER" id="PTHR36419">
    <property type="entry name" value="ARRESTIN FAMILY PROTEIN 1"/>
    <property type="match status" value="1"/>
</dbReference>
<dbReference type="OrthoDB" id="4001642at2759"/>
<keyword evidence="2" id="KW-1185">Reference proteome</keyword>
<dbReference type="AlphaFoldDB" id="A0A8J2X9I4"/>
<dbReference type="EMBL" id="HG316461">
    <property type="protein sequence ID" value="CDF90681.1"/>
    <property type="molecule type" value="Genomic_DNA"/>
</dbReference>
<name>A0A8J2X9I4_ZYGB2</name>
<organism evidence="1 2">
    <name type="scientific">Zygosaccharomyces bailii (strain CLIB 213 / ATCC 58445 / CBS 680 / BCRC 21525 / NBRC 1098 / NCYC 1416 / NRRL Y-2227)</name>
    <dbReference type="NCBI Taxonomy" id="1333698"/>
    <lineage>
        <taxon>Eukaryota</taxon>
        <taxon>Fungi</taxon>
        <taxon>Dikarya</taxon>
        <taxon>Ascomycota</taxon>
        <taxon>Saccharomycotina</taxon>
        <taxon>Saccharomycetes</taxon>
        <taxon>Saccharomycetales</taxon>
        <taxon>Saccharomycetaceae</taxon>
        <taxon>Zygosaccharomyces</taxon>
    </lineage>
</organism>
<proteinExistence type="predicted"/>
<gene>
    <name evidence="1" type="ORF">BN860_00430g</name>
</gene>